<dbReference type="AlphaFoldDB" id="A0A1Q9D471"/>
<proteinExistence type="predicted"/>
<evidence type="ECO:0000313" key="2">
    <source>
        <dbReference type="EMBL" id="OLP89981.1"/>
    </source>
</evidence>
<sequence>MPVRQLKGIGDKLAVVLHQQGFASFQGFASADPRLIAQACQSRVSGSDLQAKLLAIPRLGMRLTPDGSSGTIYIQLASSGAGSMGQSGSLGAWSHLVVYSAPEGRLLQHLRFPSCQPPQGLSVHLQSASGLAALMIYEDVVGLDERQSLADSRLAPRPPSDSTLPAASKGATTRATSGQGTSATATPRRAPKRKAAPQSGHEATFALARAKSTGQVQTLTPPSAHGSMQPTSASMTAAASSTGLMMDVAVSNQHIGIAREPSAAGAAGCPSASLPASAFTAAGRLRKGIVWQGPLADASEAQPGSSGVYGCFVGRPAISS</sequence>
<dbReference type="Proteomes" id="UP000186817">
    <property type="component" value="Unassembled WGS sequence"/>
</dbReference>
<protein>
    <submittedName>
        <fullName evidence="2">Uncharacterized protein</fullName>
    </submittedName>
</protein>
<evidence type="ECO:0000256" key="1">
    <source>
        <dbReference type="SAM" id="MobiDB-lite"/>
    </source>
</evidence>
<evidence type="ECO:0000313" key="3">
    <source>
        <dbReference type="Proteomes" id="UP000186817"/>
    </source>
</evidence>
<name>A0A1Q9D471_SYMMI</name>
<keyword evidence="3" id="KW-1185">Reference proteome</keyword>
<dbReference type="OrthoDB" id="439908at2759"/>
<feature type="compositionally biased region" description="Low complexity" evidence="1">
    <location>
        <begin position="170"/>
        <end position="188"/>
    </location>
</feature>
<feature type="region of interest" description="Disordered" evidence="1">
    <location>
        <begin position="150"/>
        <end position="236"/>
    </location>
</feature>
<organism evidence="2 3">
    <name type="scientific">Symbiodinium microadriaticum</name>
    <name type="common">Dinoflagellate</name>
    <name type="synonym">Zooxanthella microadriatica</name>
    <dbReference type="NCBI Taxonomy" id="2951"/>
    <lineage>
        <taxon>Eukaryota</taxon>
        <taxon>Sar</taxon>
        <taxon>Alveolata</taxon>
        <taxon>Dinophyceae</taxon>
        <taxon>Suessiales</taxon>
        <taxon>Symbiodiniaceae</taxon>
        <taxon>Symbiodinium</taxon>
    </lineage>
</organism>
<feature type="compositionally biased region" description="Polar residues" evidence="1">
    <location>
        <begin position="212"/>
        <end position="230"/>
    </location>
</feature>
<reference evidence="2 3" key="1">
    <citation type="submission" date="2016-02" db="EMBL/GenBank/DDBJ databases">
        <title>Genome analysis of coral dinoflagellate symbionts highlights evolutionary adaptations to a symbiotic lifestyle.</title>
        <authorList>
            <person name="Aranda M."/>
            <person name="Li Y."/>
            <person name="Liew Y.J."/>
            <person name="Baumgarten S."/>
            <person name="Simakov O."/>
            <person name="Wilson M."/>
            <person name="Piel J."/>
            <person name="Ashoor H."/>
            <person name="Bougouffa S."/>
            <person name="Bajic V.B."/>
            <person name="Ryu T."/>
            <person name="Ravasi T."/>
            <person name="Bayer T."/>
            <person name="Micklem G."/>
            <person name="Kim H."/>
            <person name="Bhak J."/>
            <person name="Lajeunesse T.C."/>
            <person name="Voolstra C.R."/>
        </authorList>
    </citation>
    <scope>NUCLEOTIDE SEQUENCE [LARGE SCALE GENOMIC DNA]</scope>
    <source>
        <strain evidence="2 3">CCMP2467</strain>
    </source>
</reference>
<dbReference type="EMBL" id="LSRX01000733">
    <property type="protein sequence ID" value="OLP89981.1"/>
    <property type="molecule type" value="Genomic_DNA"/>
</dbReference>
<accession>A0A1Q9D471</accession>
<comment type="caution">
    <text evidence="2">The sequence shown here is derived from an EMBL/GenBank/DDBJ whole genome shotgun (WGS) entry which is preliminary data.</text>
</comment>
<gene>
    <name evidence="2" type="ORF">AK812_SmicGene28482</name>
</gene>